<dbReference type="InterPro" id="IPR044946">
    <property type="entry name" value="Restrct_endonuc_typeI_TRD_sf"/>
</dbReference>
<dbReference type="CDD" id="cd17291">
    <property type="entry name" value="RMtype1_S_MgeORF438P-TRD-CR_like"/>
    <property type="match status" value="1"/>
</dbReference>
<dbReference type="GO" id="GO:0009307">
    <property type="term" value="P:DNA restriction-modification system"/>
    <property type="evidence" value="ECO:0007669"/>
    <property type="project" value="UniProtKB-KW"/>
</dbReference>
<evidence type="ECO:0000256" key="3">
    <source>
        <dbReference type="ARBA" id="ARBA00023125"/>
    </source>
</evidence>
<dbReference type="Proteomes" id="UP000018420">
    <property type="component" value="Unassembled WGS sequence"/>
</dbReference>
<dbReference type="PANTHER" id="PTHR30408">
    <property type="entry name" value="TYPE-1 RESTRICTION ENZYME ECOKI SPECIFICITY PROTEIN"/>
    <property type="match status" value="1"/>
</dbReference>
<feature type="coiled-coil region" evidence="4">
    <location>
        <begin position="349"/>
        <end position="376"/>
    </location>
</feature>
<reference evidence="6 7" key="1">
    <citation type="submission" date="2013-05" db="EMBL/GenBank/DDBJ databases">
        <title>Genome assembly of Acinetobacter junii MTCC 11364.</title>
        <authorList>
            <person name="Khatri I."/>
            <person name="Singh N.K."/>
            <person name="Subramanian S."/>
            <person name="Mayilraj S."/>
        </authorList>
    </citation>
    <scope>NUCLEOTIDE SEQUENCE [LARGE SCALE GENOMIC DNA]</scope>
    <source>
        <strain evidence="6 7">MTCC 11364</strain>
    </source>
</reference>
<evidence type="ECO:0000256" key="2">
    <source>
        <dbReference type="ARBA" id="ARBA00022747"/>
    </source>
</evidence>
<dbReference type="RefSeq" id="WP_004913044.1">
    <property type="nucleotide sequence ID" value="NZ_ASYZ01000005.1"/>
</dbReference>
<feature type="domain" description="Type I restriction modification DNA specificity" evidence="5">
    <location>
        <begin position="209"/>
        <end position="366"/>
    </location>
</feature>
<keyword evidence="2" id="KW-0680">Restriction system</keyword>
<dbReference type="PATRIC" id="fig|1330047.3.peg.56"/>
<name>S7WZL6_ACIJU</name>
<evidence type="ECO:0000256" key="1">
    <source>
        <dbReference type="ARBA" id="ARBA00010923"/>
    </source>
</evidence>
<accession>S7WZL6</accession>
<dbReference type="SUPFAM" id="SSF116734">
    <property type="entry name" value="DNA methylase specificity domain"/>
    <property type="match status" value="2"/>
</dbReference>
<organism evidence="6 7">
    <name type="scientific">Acinetobacter junii CIP 107470 = MTCC 11364</name>
    <dbReference type="NCBI Taxonomy" id="1217666"/>
    <lineage>
        <taxon>Bacteria</taxon>
        <taxon>Pseudomonadati</taxon>
        <taxon>Pseudomonadota</taxon>
        <taxon>Gammaproteobacteria</taxon>
        <taxon>Moraxellales</taxon>
        <taxon>Moraxellaceae</taxon>
        <taxon>Acinetobacter</taxon>
    </lineage>
</organism>
<sequence length="386" mass="43118">MVPNGWIKTTLGNLTKGSAFGPRFSSDLYLENGSVGVIRTTDLDAEGNINYSTIPYANVPESFDAHHLEEGDLLITRSGTCGIPCIFQKQAKPIVAGAFLIRFILNEKVNAAFLHALLKSKDVQVSIQNLASGGVQKNLTGTNLKKLELCIPPIPEQKKIAQILSTWDQAILATEKLLENSQQQKKALMQQLLTGKKRLLDDRGDLFESKFKSSVLKELFSINKGQQLNRNTLSTQGNYAVINGGIEPSGYTDVYNVESNTITISEGGNSCGYISFQRFPFWCGGHCYALSNYKLNIEFIYHLLKFNERQIMRLRVGSGLPNIQKKDLECLVVSYPDCEFEQAKIADVLSLADQEIETLQKKLDYLKQEKKALMQQLLTGKRRVKV</sequence>
<comment type="similarity">
    <text evidence="1">Belongs to the type-I restriction system S methylase family.</text>
</comment>
<evidence type="ECO:0000313" key="6">
    <source>
        <dbReference type="EMBL" id="EPR87507.1"/>
    </source>
</evidence>
<dbReference type="InterPro" id="IPR000055">
    <property type="entry name" value="Restrct_endonuc_typeI_TRD"/>
</dbReference>
<comment type="caution">
    <text evidence="6">The sequence shown here is derived from an EMBL/GenBank/DDBJ whole genome shotgun (WGS) entry which is preliminary data.</text>
</comment>
<feature type="domain" description="Type I restriction modification DNA specificity" evidence="5">
    <location>
        <begin position="5"/>
        <end position="176"/>
    </location>
</feature>
<dbReference type="AlphaFoldDB" id="S7WZL6"/>
<evidence type="ECO:0000259" key="5">
    <source>
        <dbReference type="Pfam" id="PF01420"/>
    </source>
</evidence>
<gene>
    <name evidence="6" type="ORF">L292_2398</name>
</gene>
<keyword evidence="3" id="KW-0238">DNA-binding</keyword>
<dbReference type="Gene3D" id="3.90.220.20">
    <property type="entry name" value="DNA methylase specificity domains"/>
    <property type="match status" value="2"/>
</dbReference>
<dbReference type="EMBL" id="ASYZ01000005">
    <property type="protein sequence ID" value="EPR87507.1"/>
    <property type="molecule type" value="Genomic_DNA"/>
</dbReference>
<evidence type="ECO:0000313" key="7">
    <source>
        <dbReference type="Proteomes" id="UP000018420"/>
    </source>
</evidence>
<proteinExistence type="inferred from homology"/>
<keyword evidence="4" id="KW-0175">Coiled coil</keyword>
<protein>
    <submittedName>
        <fullName evidence="6">Type I restriction-modification system, specificity subunit S</fullName>
    </submittedName>
</protein>
<dbReference type="CDD" id="cd17517">
    <property type="entry name" value="RMtype1_S_EcoKI_StySPI-TRD2-CR2_like"/>
    <property type="match status" value="1"/>
</dbReference>
<dbReference type="InterPro" id="IPR052021">
    <property type="entry name" value="Type-I_RS_S_subunit"/>
</dbReference>
<evidence type="ECO:0000256" key="4">
    <source>
        <dbReference type="SAM" id="Coils"/>
    </source>
</evidence>
<dbReference type="Pfam" id="PF01420">
    <property type="entry name" value="Methylase_S"/>
    <property type="match status" value="2"/>
</dbReference>
<dbReference type="GO" id="GO:0003677">
    <property type="term" value="F:DNA binding"/>
    <property type="evidence" value="ECO:0007669"/>
    <property type="project" value="UniProtKB-KW"/>
</dbReference>
<dbReference type="PANTHER" id="PTHR30408:SF12">
    <property type="entry name" value="TYPE I RESTRICTION ENZYME MJAVIII SPECIFICITY SUBUNIT"/>
    <property type="match status" value="1"/>
</dbReference>
<dbReference type="Gene3D" id="1.10.287.1120">
    <property type="entry name" value="Bipartite methylase S protein"/>
    <property type="match status" value="1"/>
</dbReference>